<proteinExistence type="predicted"/>
<dbReference type="RefSeq" id="WP_010621405.1">
    <property type="nucleotide sequence ID" value="NZ_AZGF01000010.1"/>
</dbReference>
<reference evidence="1 2" key="1">
    <citation type="journal article" date="2015" name="Genome Announc.">
        <title>Expanding the biotechnology potential of lactobacilli through comparative genomics of 213 strains and associated genera.</title>
        <authorList>
            <person name="Sun Z."/>
            <person name="Harris H.M."/>
            <person name="McCann A."/>
            <person name="Guo C."/>
            <person name="Argimon S."/>
            <person name="Zhang W."/>
            <person name="Yang X."/>
            <person name="Jeffery I.B."/>
            <person name="Cooney J.C."/>
            <person name="Kagawa T.F."/>
            <person name="Liu W."/>
            <person name="Song Y."/>
            <person name="Salvetti E."/>
            <person name="Wrobel A."/>
            <person name="Rasinkangas P."/>
            <person name="Parkhill J."/>
            <person name="Rea M.C."/>
            <person name="O'Sullivan O."/>
            <person name="Ritari J."/>
            <person name="Douillard F.P."/>
            <person name="Paul Ross R."/>
            <person name="Yang R."/>
            <person name="Briner A.E."/>
            <person name="Felis G.E."/>
            <person name="de Vos W.M."/>
            <person name="Barrangou R."/>
            <person name="Klaenhammer T.R."/>
            <person name="Caufield P.W."/>
            <person name="Cui Y."/>
            <person name="Zhang H."/>
            <person name="O'Toole P.W."/>
        </authorList>
    </citation>
    <scope>NUCLEOTIDE SEQUENCE [LARGE SCALE GENOMIC DNA]</scope>
    <source>
        <strain evidence="1 2">DSM 5007</strain>
    </source>
</reference>
<dbReference type="InterPro" id="IPR014975">
    <property type="entry name" value="DUF1836"/>
</dbReference>
<gene>
    <name evidence="1" type="ORF">FD16_GL000199</name>
</gene>
<dbReference type="STRING" id="1423807.FD16_GL000199"/>
<name>A0A0R1WDC8_9LACO</name>
<dbReference type="eggNOG" id="COG0789">
    <property type="taxonomic scope" value="Bacteria"/>
</dbReference>
<keyword evidence="2" id="KW-1185">Reference proteome</keyword>
<dbReference type="PATRIC" id="fig|1423807.3.peg.200"/>
<organism evidence="1 2">
    <name type="scientific">Paucilactobacillus suebicus DSM 5007 = KCTC 3549</name>
    <dbReference type="NCBI Taxonomy" id="1423807"/>
    <lineage>
        <taxon>Bacteria</taxon>
        <taxon>Bacillati</taxon>
        <taxon>Bacillota</taxon>
        <taxon>Bacilli</taxon>
        <taxon>Lactobacillales</taxon>
        <taxon>Lactobacillaceae</taxon>
        <taxon>Paucilactobacillus</taxon>
    </lineage>
</organism>
<dbReference type="Pfam" id="PF08876">
    <property type="entry name" value="DUF1836"/>
    <property type="match status" value="1"/>
</dbReference>
<dbReference type="PANTHER" id="PTHR40056">
    <property type="entry name" value="HYPOTHETICAL CYTOSOLIC PROTEIN"/>
    <property type="match status" value="1"/>
</dbReference>
<sequence>MEIMDEYREWEESLATVALPTWDELPKFDLYMDQVVAFVNSTLGKLEFEPITSSMINNYVKHKVVVAPVKKKYQSMQVADILIISLLKSTYSLETIRSGIDQVTKRNYPKQGYDRFVSMLVASLKGEQLPDDDGTNQLNNKLMEVATESVITSLRARMLLKLMEKEKN</sequence>
<dbReference type="PANTHER" id="PTHR40056:SF1">
    <property type="entry name" value="DUF1836 DOMAIN-CONTAINING PROTEIN"/>
    <property type="match status" value="1"/>
</dbReference>
<dbReference type="OrthoDB" id="3191472at2"/>
<comment type="caution">
    <text evidence="1">The sequence shown here is derived from an EMBL/GenBank/DDBJ whole genome shotgun (WGS) entry which is preliminary data.</text>
</comment>
<evidence type="ECO:0000313" key="1">
    <source>
        <dbReference type="EMBL" id="KRM12124.1"/>
    </source>
</evidence>
<dbReference type="AlphaFoldDB" id="A0A0R1WDC8"/>
<evidence type="ECO:0000313" key="2">
    <source>
        <dbReference type="Proteomes" id="UP000051820"/>
    </source>
</evidence>
<accession>A0A0R1WDC8</accession>
<dbReference type="Proteomes" id="UP000051820">
    <property type="component" value="Unassembled WGS sequence"/>
</dbReference>
<protein>
    <submittedName>
        <fullName evidence="1">BS ykrK family protein</fullName>
    </submittedName>
</protein>
<dbReference type="EMBL" id="AZGF01000010">
    <property type="protein sequence ID" value="KRM12124.1"/>
    <property type="molecule type" value="Genomic_DNA"/>
</dbReference>